<proteinExistence type="predicted"/>
<evidence type="ECO:0000313" key="4">
    <source>
        <dbReference type="Proteomes" id="UP001447188"/>
    </source>
</evidence>
<organism evidence="3 4">
    <name type="scientific">Discina gigas</name>
    <dbReference type="NCBI Taxonomy" id="1032678"/>
    <lineage>
        <taxon>Eukaryota</taxon>
        <taxon>Fungi</taxon>
        <taxon>Dikarya</taxon>
        <taxon>Ascomycota</taxon>
        <taxon>Pezizomycotina</taxon>
        <taxon>Pezizomycetes</taxon>
        <taxon>Pezizales</taxon>
        <taxon>Discinaceae</taxon>
        <taxon>Discina</taxon>
    </lineage>
</organism>
<dbReference type="EMBL" id="JBBBZM010000073">
    <property type="protein sequence ID" value="KAL0635291.1"/>
    <property type="molecule type" value="Genomic_DNA"/>
</dbReference>
<feature type="compositionally biased region" description="Basic and acidic residues" evidence="1">
    <location>
        <begin position="287"/>
        <end position="300"/>
    </location>
</feature>
<feature type="region of interest" description="Disordered" evidence="1">
    <location>
        <begin position="260"/>
        <end position="325"/>
    </location>
</feature>
<keyword evidence="2" id="KW-0472">Membrane</keyword>
<name>A0ABR3GI91_9PEZI</name>
<evidence type="ECO:0008006" key="5">
    <source>
        <dbReference type="Google" id="ProtNLM"/>
    </source>
</evidence>
<feature type="transmembrane region" description="Helical" evidence="2">
    <location>
        <begin position="43"/>
        <end position="65"/>
    </location>
</feature>
<evidence type="ECO:0000256" key="1">
    <source>
        <dbReference type="SAM" id="MobiDB-lite"/>
    </source>
</evidence>
<keyword evidence="2" id="KW-1133">Transmembrane helix</keyword>
<keyword evidence="4" id="KW-1185">Reference proteome</keyword>
<feature type="compositionally biased region" description="Polar residues" evidence="1">
    <location>
        <begin position="303"/>
        <end position="316"/>
    </location>
</feature>
<accession>A0ABR3GI91</accession>
<evidence type="ECO:0000313" key="3">
    <source>
        <dbReference type="EMBL" id="KAL0635291.1"/>
    </source>
</evidence>
<protein>
    <recommendedName>
        <fullName evidence="5">Ion transport domain-containing protein</fullName>
    </recommendedName>
</protein>
<keyword evidence="2" id="KW-0812">Transmembrane</keyword>
<gene>
    <name evidence="3" type="ORF">Q9L58_005778</name>
</gene>
<sequence>MISSMKFGKAFGSYSLTGTTDLIQACQTPCKYVKDGVLALIPWYFYLLFAVMGGIFIGVNVIFVLSLTRRFIQRVDVVLENFATMIETVAKGLENRSGEEGDVSAEELLDGTAHHPLAIAKAFIYLVDQILERLMVMWNAMIEGGNSTVMESQTKESRLEVVVRELLMEWEKEDKDRADKKRKGEGMVQEDRKVAEICKARNGRKSVAAGISDSRVSGRGPKDLKDPKMAARYNSTLKEKRIGNNAKQMRELYTRFPTARQRQEVLQRPESPSLKPKTSNTIAFLADKARKDTTDPDNKTRKFTTATNNITSQFNEGASKDKRAC</sequence>
<evidence type="ECO:0000256" key="2">
    <source>
        <dbReference type="SAM" id="Phobius"/>
    </source>
</evidence>
<dbReference type="Proteomes" id="UP001447188">
    <property type="component" value="Unassembled WGS sequence"/>
</dbReference>
<comment type="caution">
    <text evidence="3">The sequence shown here is derived from an EMBL/GenBank/DDBJ whole genome shotgun (WGS) entry which is preliminary data.</text>
</comment>
<reference evidence="3 4" key="1">
    <citation type="submission" date="2024-02" db="EMBL/GenBank/DDBJ databases">
        <title>Discinaceae phylogenomics.</title>
        <authorList>
            <person name="Dirks A.C."/>
            <person name="James T.Y."/>
        </authorList>
    </citation>
    <scope>NUCLEOTIDE SEQUENCE [LARGE SCALE GENOMIC DNA]</scope>
    <source>
        <strain evidence="3 4">ACD0624</strain>
    </source>
</reference>